<keyword evidence="1" id="KW-0812">Transmembrane</keyword>
<dbReference type="InterPro" id="IPR009506">
    <property type="entry name" value="YjiS-like"/>
</dbReference>
<evidence type="ECO:0000259" key="2">
    <source>
        <dbReference type="Pfam" id="PF06568"/>
    </source>
</evidence>
<evidence type="ECO:0000313" key="4">
    <source>
        <dbReference type="Proteomes" id="UP000295765"/>
    </source>
</evidence>
<comment type="caution">
    <text evidence="3">The sequence shown here is derived from an EMBL/GenBank/DDBJ whole genome shotgun (WGS) entry which is preliminary data.</text>
</comment>
<keyword evidence="1" id="KW-1133">Transmembrane helix</keyword>
<feature type="domain" description="YjiS-like" evidence="2">
    <location>
        <begin position="34"/>
        <end position="65"/>
    </location>
</feature>
<sequence>MSTNRELSLSLPLRTTPVALAKARALVIAGLCLLAGWQRRHMQRRRLAELSPEALKDMGISEAEVWLETRRPFWQASHLQGRDD</sequence>
<keyword evidence="1" id="KW-0472">Membrane</keyword>
<dbReference type="OrthoDB" id="7306802at2"/>
<dbReference type="AlphaFoldDB" id="A0A4R2L033"/>
<protein>
    <submittedName>
        <fullName evidence="3">Uncharacterized protein DUF1127</fullName>
    </submittedName>
</protein>
<dbReference type="Proteomes" id="UP000295765">
    <property type="component" value="Unassembled WGS sequence"/>
</dbReference>
<gene>
    <name evidence="3" type="ORF">EV699_11763</name>
</gene>
<keyword evidence="4" id="KW-1185">Reference proteome</keyword>
<accession>A0A4R2L033</accession>
<feature type="transmembrane region" description="Helical" evidence="1">
    <location>
        <begin position="20"/>
        <end position="37"/>
    </location>
</feature>
<name>A0A4R2L033_9GAMM</name>
<reference evidence="3 4" key="1">
    <citation type="submission" date="2019-03" db="EMBL/GenBank/DDBJ databases">
        <title>Genomic Encyclopedia of Type Strains, Phase IV (KMG-IV): sequencing the most valuable type-strain genomes for metagenomic binning, comparative biology and taxonomic classification.</title>
        <authorList>
            <person name="Goeker M."/>
        </authorList>
    </citation>
    <scope>NUCLEOTIDE SEQUENCE [LARGE SCALE GENOMIC DNA]</scope>
    <source>
        <strain evidence="3 4">DSM 25287</strain>
    </source>
</reference>
<organism evidence="3 4">
    <name type="scientific">Plasticicumulans lactativorans</name>
    <dbReference type="NCBI Taxonomy" id="1133106"/>
    <lineage>
        <taxon>Bacteria</taxon>
        <taxon>Pseudomonadati</taxon>
        <taxon>Pseudomonadota</taxon>
        <taxon>Gammaproteobacteria</taxon>
        <taxon>Candidatus Competibacteraceae</taxon>
        <taxon>Plasticicumulans</taxon>
    </lineage>
</organism>
<dbReference type="RefSeq" id="WP_132544407.1">
    <property type="nucleotide sequence ID" value="NZ_SLWY01000017.1"/>
</dbReference>
<dbReference type="EMBL" id="SLWY01000017">
    <property type="protein sequence ID" value="TCO79754.1"/>
    <property type="molecule type" value="Genomic_DNA"/>
</dbReference>
<proteinExistence type="predicted"/>
<evidence type="ECO:0000256" key="1">
    <source>
        <dbReference type="SAM" id="Phobius"/>
    </source>
</evidence>
<dbReference type="Pfam" id="PF06568">
    <property type="entry name" value="YjiS-like"/>
    <property type="match status" value="1"/>
</dbReference>
<evidence type="ECO:0000313" key="3">
    <source>
        <dbReference type="EMBL" id="TCO79754.1"/>
    </source>
</evidence>